<dbReference type="InterPro" id="IPR001938">
    <property type="entry name" value="Thaumatin"/>
</dbReference>
<protein>
    <submittedName>
        <fullName evidence="2">Putative Hsp70-like protein</fullName>
    </submittedName>
</protein>
<keyword evidence="1" id="KW-0732">Signal</keyword>
<feature type="signal peptide" evidence="1">
    <location>
        <begin position="1"/>
        <end position="31"/>
    </location>
</feature>
<accession>A0A0A1TDL7</accession>
<dbReference type="HOGENOM" id="CLU_1397216_0_0_1"/>
<dbReference type="SUPFAM" id="SSF49870">
    <property type="entry name" value="Osmotin, thaumatin-like protein"/>
    <property type="match status" value="1"/>
</dbReference>
<dbReference type="PRINTS" id="PR00347">
    <property type="entry name" value="THAUMATIN"/>
</dbReference>
<reference evidence="2 3" key="1">
    <citation type="journal article" date="2015" name="Genome Announc.">
        <title>Draft Genome Sequence and Gene Annotation of the Entomopathogenic Fungus Verticillium hemipterigenum.</title>
        <authorList>
            <person name="Horn F."/>
            <person name="Habel A."/>
            <person name="Scharf D.H."/>
            <person name="Dworschak J."/>
            <person name="Brakhage A.A."/>
            <person name="Guthke R."/>
            <person name="Hertweck C."/>
            <person name="Linde J."/>
        </authorList>
    </citation>
    <scope>NUCLEOTIDE SEQUENCE [LARGE SCALE GENOMIC DNA]</scope>
</reference>
<keyword evidence="3" id="KW-1185">Reference proteome</keyword>
<organism evidence="2 3">
    <name type="scientific">[Torrubiella] hemipterigena</name>
    <dbReference type="NCBI Taxonomy" id="1531966"/>
    <lineage>
        <taxon>Eukaryota</taxon>
        <taxon>Fungi</taxon>
        <taxon>Dikarya</taxon>
        <taxon>Ascomycota</taxon>
        <taxon>Pezizomycotina</taxon>
        <taxon>Sordariomycetes</taxon>
        <taxon>Hypocreomycetidae</taxon>
        <taxon>Hypocreales</taxon>
        <taxon>Clavicipitaceae</taxon>
        <taxon>Clavicipitaceae incertae sedis</taxon>
        <taxon>'Torrubiella' clade</taxon>
    </lineage>
</organism>
<dbReference type="Proteomes" id="UP000039046">
    <property type="component" value="Unassembled WGS sequence"/>
</dbReference>
<feature type="chain" id="PRO_5001990139" evidence="1">
    <location>
        <begin position="32"/>
        <end position="195"/>
    </location>
</feature>
<dbReference type="EMBL" id="CDHN01000002">
    <property type="protein sequence ID" value="CEJ86783.1"/>
    <property type="molecule type" value="Genomic_DNA"/>
</dbReference>
<dbReference type="AlphaFoldDB" id="A0A0A1TDL7"/>
<sequence>MTGTFWAALSASGKIFRLSLAVLLFVTRTLGIALDGDGRPIVQDNWQAEFMRHQSPQPANIAKRGPPSSSDPTVQLVITNNCEANIWPALATQAGTGPGTGGFGLAPGKSKKLAVSWNWQGRIWGRTNCTVNGESCACQTGDCFAKLDCQFSVSPCFLCLGTLTDDLGRCTCYAGRVQLGWRREHGANILRHFTC</sequence>
<dbReference type="PANTHER" id="PTHR31048">
    <property type="entry name" value="OS03G0233200 PROTEIN"/>
    <property type="match status" value="1"/>
</dbReference>
<dbReference type="STRING" id="1531966.A0A0A1TDL7"/>
<dbReference type="OrthoDB" id="430315at2759"/>
<gene>
    <name evidence="2" type="ORF">VHEMI04205</name>
</gene>
<evidence type="ECO:0000313" key="3">
    <source>
        <dbReference type="Proteomes" id="UP000039046"/>
    </source>
</evidence>
<dbReference type="InterPro" id="IPR037176">
    <property type="entry name" value="Osmotin/thaumatin-like_sf"/>
</dbReference>
<proteinExistence type="predicted"/>
<evidence type="ECO:0000256" key="1">
    <source>
        <dbReference type="SAM" id="SignalP"/>
    </source>
</evidence>
<dbReference type="PROSITE" id="PS51367">
    <property type="entry name" value="THAUMATIN_2"/>
    <property type="match status" value="1"/>
</dbReference>
<dbReference type="Pfam" id="PF00314">
    <property type="entry name" value="Thaumatin"/>
    <property type="match status" value="1"/>
</dbReference>
<dbReference type="Gene3D" id="2.60.110.10">
    <property type="entry name" value="Thaumatin"/>
    <property type="match status" value="1"/>
</dbReference>
<name>A0A0A1TDL7_9HYPO</name>
<evidence type="ECO:0000313" key="2">
    <source>
        <dbReference type="EMBL" id="CEJ86783.1"/>
    </source>
</evidence>